<feature type="transmembrane region" description="Helical" evidence="1">
    <location>
        <begin position="146"/>
        <end position="164"/>
    </location>
</feature>
<dbReference type="RefSeq" id="WP_108153934.1">
    <property type="nucleotide sequence ID" value="NZ_CP026304.1"/>
</dbReference>
<evidence type="ECO:0000313" key="4">
    <source>
        <dbReference type="Proteomes" id="UP000244201"/>
    </source>
</evidence>
<evidence type="ECO:0000256" key="2">
    <source>
        <dbReference type="SAM" id="SignalP"/>
    </source>
</evidence>
<name>A0A2R4TBZ2_9ACTN</name>
<keyword evidence="1" id="KW-0812">Transmembrane</keyword>
<sequence>MRAIRAASAALLGVASLALTAPLAAATDSKQTTPFFTVIPSTVSPGGRVTLSASGCNGPATATSGVFDAVTINQGTSTSTSVDTDARPGAVYTVRFICTGQASGNFDITIAGGRSTPTISSTVSTSPGAVRGGLGGSIGGMNAGELAAGTALVVAAATATVYVVRRRSGSHQH</sequence>
<gene>
    <name evidence="3" type="ORF">SLUN_34975</name>
</gene>
<proteinExistence type="predicted"/>
<protein>
    <recommendedName>
        <fullName evidence="5">Lipoprotein</fullName>
    </recommendedName>
</protein>
<dbReference type="OrthoDB" id="4332523at2"/>
<dbReference type="KEGG" id="slk:SLUN_34975"/>
<reference evidence="3 4" key="1">
    <citation type="submission" date="2018-01" db="EMBL/GenBank/DDBJ databases">
        <title>Complete genome sequence of Streptomyces lunaelactis MM109T, a Ferroverdin A producer isolated from cave moonmilk deposits.</title>
        <authorList>
            <person name="Naome A."/>
            <person name="Martinet L."/>
            <person name="Maciejewska M."/>
            <person name="Anderssen S."/>
            <person name="Adam D."/>
            <person name="Tenconi E."/>
            <person name="Deflandre B."/>
            <person name="Arguelles-Arias A."/>
            <person name="Calusinska M."/>
            <person name="Copieters W."/>
            <person name="Karim L."/>
            <person name="Hanikenne M."/>
            <person name="Baurain D."/>
            <person name="van Wezel G."/>
            <person name="Smargiasso N."/>
            <person name="de Pauw E."/>
            <person name="Delfosse P."/>
            <person name="Rigali S."/>
        </authorList>
    </citation>
    <scope>NUCLEOTIDE SEQUENCE [LARGE SCALE GENOMIC DNA]</scope>
    <source>
        <strain evidence="3 4">MM109</strain>
    </source>
</reference>
<feature type="chain" id="PRO_5015325437" description="Lipoprotein" evidence="2">
    <location>
        <begin position="27"/>
        <end position="173"/>
    </location>
</feature>
<keyword evidence="4" id="KW-1185">Reference proteome</keyword>
<evidence type="ECO:0008006" key="5">
    <source>
        <dbReference type="Google" id="ProtNLM"/>
    </source>
</evidence>
<keyword evidence="1" id="KW-1133">Transmembrane helix</keyword>
<dbReference type="GeneID" id="55660455"/>
<evidence type="ECO:0000256" key="1">
    <source>
        <dbReference type="SAM" id="Phobius"/>
    </source>
</evidence>
<keyword evidence="1" id="KW-0472">Membrane</keyword>
<organism evidence="3 4">
    <name type="scientific">Streptomyces lunaelactis</name>
    <dbReference type="NCBI Taxonomy" id="1535768"/>
    <lineage>
        <taxon>Bacteria</taxon>
        <taxon>Bacillati</taxon>
        <taxon>Actinomycetota</taxon>
        <taxon>Actinomycetes</taxon>
        <taxon>Kitasatosporales</taxon>
        <taxon>Streptomycetaceae</taxon>
        <taxon>Streptomyces</taxon>
    </lineage>
</organism>
<dbReference type="EMBL" id="CP026304">
    <property type="protein sequence ID" value="AVZ76645.1"/>
    <property type="molecule type" value="Genomic_DNA"/>
</dbReference>
<dbReference type="Proteomes" id="UP000244201">
    <property type="component" value="Chromosome"/>
</dbReference>
<accession>A0A2R4TBZ2</accession>
<evidence type="ECO:0000313" key="3">
    <source>
        <dbReference type="EMBL" id="AVZ76645.1"/>
    </source>
</evidence>
<feature type="signal peptide" evidence="2">
    <location>
        <begin position="1"/>
        <end position="26"/>
    </location>
</feature>
<dbReference type="AlphaFoldDB" id="A0A2R4TBZ2"/>
<keyword evidence="2" id="KW-0732">Signal</keyword>